<dbReference type="GO" id="GO:0015807">
    <property type="term" value="P:L-amino acid transport"/>
    <property type="evidence" value="ECO:0007669"/>
    <property type="project" value="TreeGrafter"/>
</dbReference>
<dbReference type="PIRSF" id="PIRSF039137">
    <property type="entry name" value="ABC_branched_ATPase"/>
    <property type="match status" value="1"/>
</dbReference>
<dbReference type="GO" id="GO:0015658">
    <property type="term" value="F:branched-chain amino acid transmembrane transporter activity"/>
    <property type="evidence" value="ECO:0007669"/>
    <property type="project" value="InterPro"/>
</dbReference>
<evidence type="ECO:0000256" key="2">
    <source>
        <dbReference type="ARBA" id="ARBA00022448"/>
    </source>
</evidence>
<evidence type="ECO:0000256" key="1">
    <source>
        <dbReference type="ARBA" id="ARBA00005417"/>
    </source>
</evidence>
<dbReference type="Gene3D" id="3.40.50.300">
    <property type="entry name" value="P-loop containing nucleotide triphosphate hydrolases"/>
    <property type="match status" value="1"/>
</dbReference>
<dbReference type="InterPro" id="IPR003593">
    <property type="entry name" value="AAA+_ATPase"/>
</dbReference>
<dbReference type="SUPFAM" id="SSF52540">
    <property type="entry name" value="P-loop containing nucleoside triphosphate hydrolases"/>
    <property type="match status" value="1"/>
</dbReference>
<name>A0A3D5IYB3_9FLAO</name>
<evidence type="ECO:0000313" key="7">
    <source>
        <dbReference type="EMBL" id="HCV80378.1"/>
    </source>
</evidence>
<dbReference type="InterPro" id="IPR003439">
    <property type="entry name" value="ABC_transporter-like_ATP-bd"/>
</dbReference>
<evidence type="ECO:0000256" key="5">
    <source>
        <dbReference type="ARBA" id="ARBA00022970"/>
    </source>
</evidence>
<keyword evidence="5" id="KW-0029">Amino-acid transport</keyword>
<dbReference type="EMBL" id="DPMF01000108">
    <property type="protein sequence ID" value="HCV80378.1"/>
    <property type="molecule type" value="Genomic_DNA"/>
</dbReference>
<dbReference type="GO" id="GO:0005524">
    <property type="term" value="F:ATP binding"/>
    <property type="evidence" value="ECO:0007669"/>
    <property type="project" value="UniProtKB-KW"/>
</dbReference>
<comment type="caution">
    <text evidence="7">The sequence shown here is derived from an EMBL/GenBank/DDBJ whole genome shotgun (WGS) entry which is preliminary data.</text>
</comment>
<evidence type="ECO:0000256" key="4">
    <source>
        <dbReference type="ARBA" id="ARBA00022840"/>
    </source>
</evidence>
<dbReference type="PROSITE" id="PS00211">
    <property type="entry name" value="ABC_TRANSPORTER_1"/>
    <property type="match status" value="1"/>
</dbReference>
<evidence type="ECO:0000259" key="6">
    <source>
        <dbReference type="PROSITE" id="PS50893"/>
    </source>
</evidence>
<evidence type="ECO:0000256" key="3">
    <source>
        <dbReference type="ARBA" id="ARBA00022741"/>
    </source>
</evidence>
<dbReference type="CDD" id="cd03224">
    <property type="entry name" value="ABC_TM1139_LivF_branched"/>
    <property type="match status" value="1"/>
</dbReference>
<dbReference type="InterPro" id="IPR027417">
    <property type="entry name" value="P-loop_NTPase"/>
</dbReference>
<protein>
    <submittedName>
        <fullName evidence="7">ABC transporter ATP-binding protein</fullName>
    </submittedName>
</protein>
<feature type="domain" description="ABC transporter" evidence="6">
    <location>
        <begin position="2"/>
        <end position="234"/>
    </location>
</feature>
<dbReference type="InterPro" id="IPR030660">
    <property type="entry name" value="ABC_branched_ATPase_LivF/BraG"/>
</dbReference>
<sequence>MLKLVGVETYYGKIKALHGVSLNVKEGQLVTILGANGAGKTTILKTISGLVEPENGTIHFNNIRIDRKDPEKIVSMGISHVPEWRRIFPDLTVYDNLFMGGFLIKEKELLSERMEEAYAHFPILKKRKDQLAGTLSGGEQQMLAISRALMIKPRLLLLDEPSMGLSPLLVQDIFATIKELHKSGVTILLVEQNVNHALKIADYGYVLTTGKIFLSGTYDELINEEKVREQYLGEGKYIRREKLWGG</sequence>
<evidence type="ECO:0000313" key="8">
    <source>
        <dbReference type="Proteomes" id="UP000264330"/>
    </source>
</evidence>
<comment type="similarity">
    <text evidence="1">Belongs to the ABC transporter superfamily.</text>
</comment>
<dbReference type="PROSITE" id="PS50893">
    <property type="entry name" value="ABC_TRANSPORTER_2"/>
    <property type="match status" value="1"/>
</dbReference>
<keyword evidence="4 7" id="KW-0067">ATP-binding</keyword>
<dbReference type="InterPro" id="IPR017871">
    <property type="entry name" value="ABC_transporter-like_CS"/>
</dbReference>
<accession>A0A3D5IYB3</accession>
<dbReference type="Pfam" id="PF00005">
    <property type="entry name" value="ABC_tran"/>
    <property type="match status" value="1"/>
</dbReference>
<keyword evidence="3" id="KW-0547">Nucleotide-binding</keyword>
<dbReference type="SMART" id="SM00382">
    <property type="entry name" value="AAA"/>
    <property type="match status" value="1"/>
</dbReference>
<keyword evidence="2" id="KW-0813">Transport</keyword>
<organism evidence="7 8">
    <name type="scientific">Zunongwangia profunda</name>
    <dbReference type="NCBI Taxonomy" id="398743"/>
    <lineage>
        <taxon>Bacteria</taxon>
        <taxon>Pseudomonadati</taxon>
        <taxon>Bacteroidota</taxon>
        <taxon>Flavobacteriia</taxon>
        <taxon>Flavobacteriales</taxon>
        <taxon>Flavobacteriaceae</taxon>
        <taxon>Zunongwangia</taxon>
    </lineage>
</organism>
<reference evidence="7 8" key="1">
    <citation type="journal article" date="2018" name="Nat. Biotechnol.">
        <title>A standardized bacterial taxonomy based on genome phylogeny substantially revises the tree of life.</title>
        <authorList>
            <person name="Parks D.H."/>
            <person name="Chuvochina M."/>
            <person name="Waite D.W."/>
            <person name="Rinke C."/>
            <person name="Skarshewski A."/>
            <person name="Chaumeil P.A."/>
            <person name="Hugenholtz P."/>
        </authorList>
    </citation>
    <scope>NUCLEOTIDE SEQUENCE [LARGE SCALE GENOMIC DNA]</scope>
    <source>
        <strain evidence="7">UBA9359</strain>
    </source>
</reference>
<dbReference type="PANTHER" id="PTHR43820:SF4">
    <property type="entry name" value="HIGH-AFFINITY BRANCHED-CHAIN AMINO ACID TRANSPORT ATP-BINDING PROTEIN LIVF"/>
    <property type="match status" value="1"/>
</dbReference>
<gene>
    <name evidence="7" type="ORF">DGQ38_04950</name>
</gene>
<proteinExistence type="inferred from homology"/>
<dbReference type="PANTHER" id="PTHR43820">
    <property type="entry name" value="HIGH-AFFINITY BRANCHED-CHAIN AMINO ACID TRANSPORT ATP-BINDING PROTEIN LIVF"/>
    <property type="match status" value="1"/>
</dbReference>
<dbReference type="AlphaFoldDB" id="A0A3D5IYB3"/>
<dbReference type="InterPro" id="IPR052156">
    <property type="entry name" value="BCAA_Transport_ATP-bd_LivF"/>
</dbReference>
<dbReference type="Proteomes" id="UP000264330">
    <property type="component" value="Unassembled WGS sequence"/>
</dbReference>
<dbReference type="GO" id="GO:0016887">
    <property type="term" value="F:ATP hydrolysis activity"/>
    <property type="evidence" value="ECO:0007669"/>
    <property type="project" value="InterPro"/>
</dbReference>